<comment type="caution">
    <text evidence="3">The sequence shown here is derived from an EMBL/GenBank/DDBJ whole genome shotgun (WGS) entry which is preliminary data.</text>
</comment>
<dbReference type="Pfam" id="PF05368">
    <property type="entry name" value="NmrA"/>
    <property type="match status" value="1"/>
</dbReference>
<dbReference type="Proteomes" id="UP000636709">
    <property type="component" value="Unassembled WGS sequence"/>
</dbReference>
<dbReference type="PANTHER" id="PTHR47285">
    <property type="entry name" value="PROTEIN TIC 62, CHLOROPLASTIC"/>
    <property type="match status" value="1"/>
</dbReference>
<sequence length="324" mass="34299">MESRGDELHPVVSRCQHGKMAFTRYLSTENSPPLLAWISDSESRGRGPGKEIRGGSHAIPECGLGQATSDPSKSSRQRRCGSRFWFQGAGAASDGGSRLKLGVGMDTVASLTPPRRPSSSAGKLLGTSSRTAAASPRPLLKLKQRRSISCSNSLAAAAARPRSSWSCASASASSAAAAAEPPQKEKDLVFVAGATGRVGSRAVRELVKLGFRVRAAVRNVQRASSLSLVQGVQQLKLDGDAAAIPPAEKLEIVECDLEKQPQDGIVKAIGNASLVVCSIGASEKEILDVTGPYRIDYMATRNLVEAGTYVITWMHHVPLEEVIE</sequence>
<protein>
    <recommendedName>
        <fullName evidence="2">NmrA-like domain-containing protein</fullName>
    </recommendedName>
</protein>
<reference evidence="3" key="1">
    <citation type="submission" date="2020-07" db="EMBL/GenBank/DDBJ databases">
        <title>Genome sequence and genetic diversity analysis of an under-domesticated orphan crop, white fonio (Digitaria exilis).</title>
        <authorList>
            <person name="Bennetzen J.L."/>
            <person name="Chen S."/>
            <person name="Ma X."/>
            <person name="Wang X."/>
            <person name="Yssel A.E.J."/>
            <person name="Chaluvadi S.R."/>
            <person name="Johnson M."/>
            <person name="Gangashetty P."/>
            <person name="Hamidou F."/>
            <person name="Sanogo M.D."/>
            <person name="Zwaenepoel A."/>
            <person name="Wallace J."/>
            <person name="Van De Peer Y."/>
            <person name="Van Deynze A."/>
        </authorList>
    </citation>
    <scope>NUCLEOTIDE SEQUENCE</scope>
    <source>
        <tissue evidence="3">Leaves</tissue>
    </source>
</reference>
<dbReference type="InterPro" id="IPR008030">
    <property type="entry name" value="NmrA-like"/>
</dbReference>
<dbReference type="InterPro" id="IPR036291">
    <property type="entry name" value="NAD(P)-bd_dom_sf"/>
</dbReference>
<accession>A0A835BEQ4</accession>
<proteinExistence type="predicted"/>
<feature type="compositionally biased region" description="Polar residues" evidence="1">
    <location>
        <begin position="117"/>
        <end position="132"/>
    </location>
</feature>
<evidence type="ECO:0000256" key="1">
    <source>
        <dbReference type="SAM" id="MobiDB-lite"/>
    </source>
</evidence>
<evidence type="ECO:0000313" key="3">
    <source>
        <dbReference type="EMBL" id="KAF8695518.1"/>
    </source>
</evidence>
<dbReference type="OrthoDB" id="419598at2759"/>
<feature type="domain" description="NmrA-like" evidence="2">
    <location>
        <begin position="186"/>
        <end position="288"/>
    </location>
</feature>
<dbReference type="SUPFAM" id="SSF51735">
    <property type="entry name" value="NAD(P)-binding Rossmann-fold domains"/>
    <property type="match status" value="1"/>
</dbReference>
<gene>
    <name evidence="3" type="ORF">HU200_037362</name>
</gene>
<feature type="region of interest" description="Disordered" evidence="1">
    <location>
        <begin position="38"/>
        <end position="79"/>
    </location>
</feature>
<dbReference type="AlphaFoldDB" id="A0A835BEQ4"/>
<dbReference type="PANTHER" id="PTHR47285:SF1">
    <property type="entry name" value="PROTEIN TIC 62, CHLOROPLASTIC"/>
    <property type="match status" value="1"/>
</dbReference>
<dbReference type="EMBL" id="JACEFO010001886">
    <property type="protein sequence ID" value="KAF8695518.1"/>
    <property type="molecule type" value="Genomic_DNA"/>
</dbReference>
<feature type="compositionally biased region" description="Basic and acidic residues" evidence="1">
    <location>
        <begin position="41"/>
        <end position="54"/>
    </location>
</feature>
<feature type="region of interest" description="Disordered" evidence="1">
    <location>
        <begin position="108"/>
        <end position="138"/>
    </location>
</feature>
<organism evidence="3 4">
    <name type="scientific">Digitaria exilis</name>
    <dbReference type="NCBI Taxonomy" id="1010633"/>
    <lineage>
        <taxon>Eukaryota</taxon>
        <taxon>Viridiplantae</taxon>
        <taxon>Streptophyta</taxon>
        <taxon>Embryophyta</taxon>
        <taxon>Tracheophyta</taxon>
        <taxon>Spermatophyta</taxon>
        <taxon>Magnoliopsida</taxon>
        <taxon>Liliopsida</taxon>
        <taxon>Poales</taxon>
        <taxon>Poaceae</taxon>
        <taxon>PACMAD clade</taxon>
        <taxon>Panicoideae</taxon>
        <taxon>Panicodae</taxon>
        <taxon>Paniceae</taxon>
        <taxon>Anthephorinae</taxon>
        <taxon>Digitaria</taxon>
    </lineage>
</organism>
<dbReference type="Gene3D" id="3.40.50.720">
    <property type="entry name" value="NAD(P)-binding Rossmann-like Domain"/>
    <property type="match status" value="1"/>
</dbReference>
<dbReference type="InterPro" id="IPR044719">
    <property type="entry name" value="TIC62"/>
</dbReference>
<evidence type="ECO:0000259" key="2">
    <source>
        <dbReference type="Pfam" id="PF05368"/>
    </source>
</evidence>
<keyword evidence="4" id="KW-1185">Reference proteome</keyword>
<name>A0A835BEQ4_9POAL</name>
<evidence type="ECO:0000313" key="4">
    <source>
        <dbReference type="Proteomes" id="UP000636709"/>
    </source>
</evidence>